<dbReference type="GO" id="GO:0005829">
    <property type="term" value="C:cytosol"/>
    <property type="evidence" value="ECO:0007669"/>
    <property type="project" value="TreeGrafter"/>
</dbReference>
<proteinExistence type="predicted"/>
<name>A0A0K1W1B1_9MOLU</name>
<dbReference type="Pfam" id="PF08282">
    <property type="entry name" value="Hydrolase_3"/>
    <property type="match status" value="1"/>
</dbReference>
<dbReference type="NCBIfam" id="TIGR00099">
    <property type="entry name" value="Cof-subfamily"/>
    <property type="match status" value="1"/>
</dbReference>
<dbReference type="InterPro" id="IPR023214">
    <property type="entry name" value="HAD_sf"/>
</dbReference>
<dbReference type="EMBL" id="CP012357">
    <property type="protein sequence ID" value="AKX33958.1"/>
    <property type="molecule type" value="Genomic_DNA"/>
</dbReference>
<keyword evidence="1" id="KW-0378">Hydrolase</keyword>
<dbReference type="InterPro" id="IPR006379">
    <property type="entry name" value="HAD-SF_hydro_IIB"/>
</dbReference>
<protein>
    <submittedName>
        <fullName evidence="1">HAD family hydrolase</fullName>
    </submittedName>
</protein>
<dbReference type="Proteomes" id="UP000067476">
    <property type="component" value="Chromosome"/>
</dbReference>
<dbReference type="GO" id="GO:0016791">
    <property type="term" value="F:phosphatase activity"/>
    <property type="evidence" value="ECO:0007669"/>
    <property type="project" value="UniProtKB-ARBA"/>
</dbReference>
<dbReference type="PANTHER" id="PTHR10000">
    <property type="entry name" value="PHOSPHOSERINE PHOSPHATASE"/>
    <property type="match status" value="1"/>
</dbReference>
<keyword evidence="2" id="KW-1185">Reference proteome</keyword>
<evidence type="ECO:0000313" key="1">
    <source>
        <dbReference type="EMBL" id="AKX33958.1"/>
    </source>
</evidence>
<reference evidence="1 2" key="1">
    <citation type="journal article" date="2015" name="Genome Announc.">
        <title>Complete Genome Sequence of Spiroplasma litorale TN-1T (DSM 21781), a Bacterium Isolated from a Green-Eyed Horsefly (Tabanus nigrovittatus).</title>
        <authorList>
            <person name="Lo W.S."/>
            <person name="Lai Y.C."/>
            <person name="Lien Y.W."/>
            <person name="Wang T.H."/>
            <person name="Kuo C.H."/>
        </authorList>
    </citation>
    <scope>NUCLEOTIDE SEQUENCE [LARGE SCALE GENOMIC DNA]</scope>
    <source>
        <strain evidence="1 2">TN-1</strain>
    </source>
</reference>
<accession>A0A0K1W1B1</accession>
<dbReference type="InterPro" id="IPR036412">
    <property type="entry name" value="HAD-like_sf"/>
</dbReference>
<sequence length="289" mass="33479">MKKENDFLPYVASDLDGTIVRNEDFKILDETANDIIDYQKASGHKFFIVTGRAYQNLKFYIKQLDVKLPIICSNGSAIIDPTNHEVLYESEMNESIVLDLLHNADKYNLDVNIYTAKDLISLKTSERYLKYKELYAHYPKELQPEFIFYDNYKDLIEDYKIKKYKALKLMYSFDPINDEKAFDNLITFLDQKNLYHPKTYIQSRLIVDAMEKGTNKCTGLKKWCEIMNVDYKQIHAIGDNNNDIEMVSFFENGICVGNGVQALKTVASKVIDPINDNGVGKYLKTMIES</sequence>
<dbReference type="SUPFAM" id="SSF56784">
    <property type="entry name" value="HAD-like"/>
    <property type="match status" value="1"/>
</dbReference>
<dbReference type="AlphaFoldDB" id="A0A0K1W1B1"/>
<dbReference type="NCBIfam" id="TIGR01484">
    <property type="entry name" value="HAD-SF-IIB"/>
    <property type="match status" value="1"/>
</dbReference>
<organism evidence="1 2">
    <name type="scientific">Spiroplasma litorale</name>
    <dbReference type="NCBI Taxonomy" id="216942"/>
    <lineage>
        <taxon>Bacteria</taxon>
        <taxon>Bacillati</taxon>
        <taxon>Mycoplasmatota</taxon>
        <taxon>Mollicutes</taxon>
        <taxon>Entomoplasmatales</taxon>
        <taxon>Spiroplasmataceae</taxon>
        <taxon>Spiroplasma</taxon>
    </lineage>
</organism>
<gene>
    <name evidence="1" type="ORF">SLITO_v1c03030</name>
</gene>
<dbReference type="STRING" id="216942.SLITO_v1c03030"/>
<dbReference type="OrthoDB" id="388395at2"/>
<dbReference type="Gene3D" id="3.30.1240.10">
    <property type="match status" value="1"/>
</dbReference>
<dbReference type="KEGG" id="sll:SLITO_v1c03030"/>
<dbReference type="PATRIC" id="fig|216942.3.peg.306"/>
<dbReference type="RefSeq" id="WP_075058053.1">
    <property type="nucleotide sequence ID" value="NZ_CP012357.1"/>
</dbReference>
<dbReference type="GO" id="GO:0000287">
    <property type="term" value="F:magnesium ion binding"/>
    <property type="evidence" value="ECO:0007669"/>
    <property type="project" value="TreeGrafter"/>
</dbReference>
<evidence type="ECO:0000313" key="2">
    <source>
        <dbReference type="Proteomes" id="UP000067476"/>
    </source>
</evidence>
<dbReference type="InterPro" id="IPR000150">
    <property type="entry name" value="Cof"/>
</dbReference>
<dbReference type="Gene3D" id="3.40.50.1000">
    <property type="entry name" value="HAD superfamily/HAD-like"/>
    <property type="match status" value="1"/>
</dbReference>
<dbReference type="PANTHER" id="PTHR10000:SF8">
    <property type="entry name" value="HAD SUPERFAMILY HYDROLASE-LIKE, TYPE 3"/>
    <property type="match status" value="1"/>
</dbReference>